<protein>
    <submittedName>
        <fullName evidence="1">Uncharacterized protein</fullName>
    </submittedName>
</protein>
<comment type="caution">
    <text evidence="1">The sequence shown here is derived from an EMBL/GenBank/DDBJ whole genome shotgun (WGS) entry which is preliminary data.</text>
</comment>
<evidence type="ECO:0000313" key="1">
    <source>
        <dbReference type="EMBL" id="MXQ53243.1"/>
    </source>
</evidence>
<proteinExistence type="predicted"/>
<dbReference type="Proteomes" id="UP000430692">
    <property type="component" value="Unassembled WGS sequence"/>
</dbReference>
<dbReference type="AlphaFoldDB" id="A0A6I4VQ87"/>
<gene>
    <name evidence="1" type="ORF">GSM42_05750</name>
</gene>
<organism evidence="1 2">
    <name type="scientific">Shimazuella alba</name>
    <dbReference type="NCBI Taxonomy" id="2690964"/>
    <lineage>
        <taxon>Bacteria</taxon>
        <taxon>Bacillati</taxon>
        <taxon>Bacillota</taxon>
        <taxon>Bacilli</taxon>
        <taxon>Bacillales</taxon>
        <taxon>Thermoactinomycetaceae</taxon>
        <taxon>Shimazuella</taxon>
    </lineage>
</organism>
<dbReference type="EMBL" id="WUUL01000003">
    <property type="protein sequence ID" value="MXQ53243.1"/>
    <property type="molecule type" value="Genomic_DNA"/>
</dbReference>
<evidence type="ECO:0000313" key="2">
    <source>
        <dbReference type="Proteomes" id="UP000430692"/>
    </source>
</evidence>
<accession>A0A6I4VQ87</accession>
<reference evidence="1 2" key="1">
    <citation type="submission" date="2019-12" db="EMBL/GenBank/DDBJ databases">
        <title>Whole-genome analyses of novel actinobacteria.</title>
        <authorList>
            <person name="Sahin N."/>
            <person name="Saygin H."/>
        </authorList>
    </citation>
    <scope>NUCLEOTIDE SEQUENCE [LARGE SCALE GENOMIC DNA]</scope>
    <source>
        <strain evidence="1 2">KC615</strain>
    </source>
</reference>
<dbReference type="RefSeq" id="WP_160800601.1">
    <property type="nucleotide sequence ID" value="NZ_WUUL01000003.1"/>
</dbReference>
<name>A0A6I4VQ87_9BACL</name>
<sequence>MPQNAIINATVDGVRVSLTMNGDEMTITYDGQKIKTETLITEEFAAKLANVVDRVFRVVNDSEKVDGVTSVTTTITQGRVDQVVTPEGGYQNIIQGDGDIHIYR</sequence>
<keyword evidence="2" id="KW-1185">Reference proteome</keyword>